<evidence type="ECO:0000259" key="7">
    <source>
        <dbReference type="PROSITE" id="PS50893"/>
    </source>
</evidence>
<keyword evidence="4" id="KW-0547">Nucleotide-binding</keyword>
<dbReference type="STRING" id="29539.SAMN02745716_0672"/>
<dbReference type="GO" id="GO:0046677">
    <property type="term" value="P:response to antibiotic"/>
    <property type="evidence" value="ECO:0007669"/>
    <property type="project" value="UniProtKB-KW"/>
</dbReference>
<dbReference type="PROSITE" id="PS50893">
    <property type="entry name" value="ABC_TRANSPORTER_2"/>
    <property type="match status" value="1"/>
</dbReference>
<dbReference type="SUPFAM" id="SSF52540">
    <property type="entry name" value="P-loop containing nucleoside triphosphate hydrolases"/>
    <property type="match status" value="1"/>
</dbReference>
<dbReference type="GO" id="GO:0016887">
    <property type="term" value="F:ATP hydrolysis activity"/>
    <property type="evidence" value="ECO:0007669"/>
    <property type="project" value="InterPro"/>
</dbReference>
<evidence type="ECO:0000256" key="4">
    <source>
        <dbReference type="ARBA" id="ARBA00022741"/>
    </source>
</evidence>
<dbReference type="RefSeq" id="WP_093116208.1">
    <property type="nucleotide sequence ID" value="NZ_FNWJ01000001.1"/>
</dbReference>
<keyword evidence="5 8" id="KW-0067">ATP-binding</keyword>
<dbReference type="InterPro" id="IPR003593">
    <property type="entry name" value="AAA+_ATPase"/>
</dbReference>
<evidence type="ECO:0000256" key="1">
    <source>
        <dbReference type="ARBA" id="ARBA00004202"/>
    </source>
</evidence>
<dbReference type="PANTHER" id="PTHR42711">
    <property type="entry name" value="ABC TRANSPORTER ATP-BINDING PROTEIN"/>
    <property type="match status" value="1"/>
</dbReference>
<feature type="domain" description="ABC transporter" evidence="7">
    <location>
        <begin position="19"/>
        <end position="236"/>
    </location>
</feature>
<keyword evidence="9" id="KW-1185">Reference proteome</keyword>
<keyword evidence="6" id="KW-0046">Antibiotic resistance</keyword>
<dbReference type="InterPro" id="IPR027417">
    <property type="entry name" value="P-loop_NTPase"/>
</dbReference>
<proteinExistence type="inferred from homology"/>
<evidence type="ECO:0000256" key="6">
    <source>
        <dbReference type="ARBA" id="ARBA00023251"/>
    </source>
</evidence>
<dbReference type="Proteomes" id="UP000222056">
    <property type="component" value="Unassembled WGS sequence"/>
</dbReference>
<evidence type="ECO:0000256" key="5">
    <source>
        <dbReference type="ARBA" id="ARBA00022840"/>
    </source>
</evidence>
<dbReference type="CDD" id="cd03230">
    <property type="entry name" value="ABC_DR_subfamily_A"/>
    <property type="match status" value="1"/>
</dbReference>
<comment type="similarity">
    <text evidence="2">Belongs to the ABC transporter superfamily.</text>
</comment>
<sequence>MERPAVSPRPDPVTATPVLSARTLVKRYGSRTALAGVSLAVKAGELVAVIGPNGAGKTTLLSLLAGLAAPDEGEIFGPAGKVGWVPQGAAVYGRLTVRENLELFAQLEAVDDPERRVAEALAACALEERAAQRAEALSGGLKQRLNLAIGLLADPSVLLLDEPTTALDPRQRDNFWSILSGLAGAGTAIVYTTHLVHEAEQYADRVLVIADGELLFEGSPGALAAAVGAQGLDFEQAFVRFLHARGH</sequence>
<dbReference type="EMBL" id="FNWJ01000001">
    <property type="protein sequence ID" value="SEH11145.1"/>
    <property type="molecule type" value="Genomic_DNA"/>
</dbReference>
<evidence type="ECO:0000256" key="2">
    <source>
        <dbReference type="ARBA" id="ARBA00005417"/>
    </source>
</evidence>
<evidence type="ECO:0000313" key="9">
    <source>
        <dbReference type="Proteomes" id="UP000222056"/>
    </source>
</evidence>
<keyword evidence="3" id="KW-0813">Transport</keyword>
<accession>A0A1H6FMY3</accession>
<reference evidence="9" key="1">
    <citation type="submission" date="2016-10" db="EMBL/GenBank/DDBJ databases">
        <authorList>
            <person name="Varghese N."/>
            <person name="Submissions S."/>
        </authorList>
    </citation>
    <scope>NUCLEOTIDE SEQUENCE [LARGE SCALE GENOMIC DNA]</scope>
    <source>
        <strain evidence="9">ATCC 35263</strain>
    </source>
</reference>
<dbReference type="InterPro" id="IPR050763">
    <property type="entry name" value="ABC_transporter_ATP-binding"/>
</dbReference>
<dbReference type="SMART" id="SM00382">
    <property type="entry name" value="AAA"/>
    <property type="match status" value="1"/>
</dbReference>
<dbReference type="AlphaFoldDB" id="A0A1H6FMY3"/>
<evidence type="ECO:0000256" key="3">
    <source>
        <dbReference type="ARBA" id="ARBA00022448"/>
    </source>
</evidence>
<gene>
    <name evidence="8" type="ORF">SAMN02745716_0672</name>
</gene>
<dbReference type="Gene3D" id="3.40.50.300">
    <property type="entry name" value="P-loop containing nucleotide triphosphate hydrolases"/>
    <property type="match status" value="1"/>
</dbReference>
<comment type="subcellular location">
    <subcellularLocation>
        <location evidence="1">Cell membrane</location>
        <topology evidence="1">Peripheral membrane protein</topology>
    </subcellularLocation>
</comment>
<protein>
    <submittedName>
        <fullName evidence="8">ABC-2 type transport system ATP-binding protein</fullName>
    </submittedName>
</protein>
<dbReference type="OrthoDB" id="9804819at2"/>
<dbReference type="Pfam" id="PF00005">
    <property type="entry name" value="ABC_tran"/>
    <property type="match status" value="1"/>
</dbReference>
<organism evidence="8 9">
    <name type="scientific">Thermoleophilum album</name>
    <dbReference type="NCBI Taxonomy" id="29539"/>
    <lineage>
        <taxon>Bacteria</taxon>
        <taxon>Bacillati</taxon>
        <taxon>Actinomycetota</taxon>
        <taxon>Thermoleophilia</taxon>
        <taxon>Thermoleophilales</taxon>
        <taxon>Thermoleophilaceae</taxon>
        <taxon>Thermoleophilum</taxon>
    </lineage>
</organism>
<dbReference type="InterPro" id="IPR003439">
    <property type="entry name" value="ABC_transporter-like_ATP-bd"/>
</dbReference>
<name>A0A1H6FMY3_THEAL</name>
<dbReference type="PANTHER" id="PTHR42711:SF5">
    <property type="entry name" value="ABC TRANSPORTER ATP-BINDING PROTEIN NATA"/>
    <property type="match status" value="1"/>
</dbReference>
<evidence type="ECO:0000313" key="8">
    <source>
        <dbReference type="EMBL" id="SEH11145.1"/>
    </source>
</evidence>
<dbReference type="GO" id="GO:0005524">
    <property type="term" value="F:ATP binding"/>
    <property type="evidence" value="ECO:0007669"/>
    <property type="project" value="UniProtKB-KW"/>
</dbReference>
<dbReference type="GO" id="GO:0005886">
    <property type="term" value="C:plasma membrane"/>
    <property type="evidence" value="ECO:0007669"/>
    <property type="project" value="UniProtKB-SubCell"/>
</dbReference>